<dbReference type="GO" id="GO:0016020">
    <property type="term" value="C:membrane"/>
    <property type="evidence" value="ECO:0007669"/>
    <property type="project" value="TreeGrafter"/>
</dbReference>
<comment type="caution">
    <text evidence="2">The sequence shown here is derived from an EMBL/GenBank/DDBJ whole genome shotgun (WGS) entry which is preliminary data.</text>
</comment>
<dbReference type="PANTHER" id="PTHR43798">
    <property type="entry name" value="MONOACYLGLYCEROL LIPASE"/>
    <property type="match status" value="1"/>
</dbReference>
<feature type="domain" description="AB hydrolase-1" evidence="1">
    <location>
        <begin position="52"/>
        <end position="186"/>
    </location>
</feature>
<dbReference type="PRINTS" id="PR00111">
    <property type="entry name" value="ABHYDROLASE"/>
</dbReference>
<protein>
    <submittedName>
        <fullName evidence="2">Alpha/beta fold hydrolase</fullName>
    </submittedName>
</protein>
<gene>
    <name evidence="2" type="ORF">H8K32_13180</name>
</gene>
<proteinExistence type="predicted"/>
<dbReference type="Gene3D" id="3.40.50.1820">
    <property type="entry name" value="alpha/beta hydrolase"/>
    <property type="match status" value="1"/>
</dbReference>
<dbReference type="InterPro" id="IPR050266">
    <property type="entry name" value="AB_hydrolase_sf"/>
</dbReference>
<dbReference type="GO" id="GO:0016787">
    <property type="term" value="F:hydrolase activity"/>
    <property type="evidence" value="ECO:0007669"/>
    <property type="project" value="UniProtKB-KW"/>
</dbReference>
<dbReference type="SUPFAM" id="SSF53474">
    <property type="entry name" value="alpha/beta-Hydrolases"/>
    <property type="match status" value="1"/>
</dbReference>
<evidence type="ECO:0000313" key="3">
    <source>
        <dbReference type="Proteomes" id="UP000634011"/>
    </source>
</evidence>
<dbReference type="InterPro" id="IPR029058">
    <property type="entry name" value="AB_hydrolase_fold"/>
</dbReference>
<reference evidence="2" key="1">
    <citation type="submission" date="2020-08" db="EMBL/GenBank/DDBJ databases">
        <title>Novel species isolated from subtropical streams in China.</title>
        <authorList>
            <person name="Lu H."/>
        </authorList>
    </citation>
    <scope>NUCLEOTIDE SEQUENCE</scope>
    <source>
        <strain evidence="2">KACC 12607</strain>
    </source>
</reference>
<dbReference type="RefSeq" id="WP_186913010.1">
    <property type="nucleotide sequence ID" value="NZ_JACOFV010000012.1"/>
</dbReference>
<accession>A0A923HIJ0</accession>
<organism evidence="2 3">
    <name type="scientific">Undibacterium jejuense</name>
    <dbReference type="NCBI Taxonomy" id="1344949"/>
    <lineage>
        <taxon>Bacteria</taxon>
        <taxon>Pseudomonadati</taxon>
        <taxon>Pseudomonadota</taxon>
        <taxon>Betaproteobacteria</taxon>
        <taxon>Burkholderiales</taxon>
        <taxon>Oxalobacteraceae</taxon>
        <taxon>Undibacterium</taxon>
    </lineage>
</organism>
<dbReference type="InterPro" id="IPR000073">
    <property type="entry name" value="AB_hydrolase_1"/>
</dbReference>
<name>A0A923HIJ0_9BURK</name>
<sequence>MHKPTFMWRFTLSIAAVFLILSSTGCSGLYIDQANSSQLNDMSYTTLGQGAPTVVFQSGLGDNRHVWQQVLPVIARDHRVFAYDRPGYGASQSTDRARDPCTIAEEERKLLREAGFQPPYLLVGHSLGGLYQFAFAKLYPDEVAGIVLVDATLPMHLQLMQSEAPNSFAVMRVIRNTLFSAVEKRELDESNLCMDRLHLEQALTVPARVLVRTEFKLEESGDFSTMTLRHQNDWLSLVGVDHIQAIGHSGHYIQKDQPQAVIDAIKAFTLKH</sequence>
<dbReference type="EMBL" id="JACOFV010000012">
    <property type="protein sequence ID" value="MBC3863058.1"/>
    <property type="molecule type" value="Genomic_DNA"/>
</dbReference>
<dbReference type="PROSITE" id="PS51257">
    <property type="entry name" value="PROKAR_LIPOPROTEIN"/>
    <property type="match status" value="1"/>
</dbReference>
<dbReference type="AlphaFoldDB" id="A0A923HIJ0"/>
<dbReference type="Proteomes" id="UP000634011">
    <property type="component" value="Unassembled WGS sequence"/>
</dbReference>
<evidence type="ECO:0000259" key="1">
    <source>
        <dbReference type="Pfam" id="PF00561"/>
    </source>
</evidence>
<dbReference type="Pfam" id="PF00561">
    <property type="entry name" value="Abhydrolase_1"/>
    <property type="match status" value="1"/>
</dbReference>
<dbReference type="PANTHER" id="PTHR43798:SF33">
    <property type="entry name" value="HYDROLASE, PUTATIVE (AFU_ORTHOLOGUE AFUA_2G14860)-RELATED"/>
    <property type="match status" value="1"/>
</dbReference>
<keyword evidence="3" id="KW-1185">Reference proteome</keyword>
<evidence type="ECO:0000313" key="2">
    <source>
        <dbReference type="EMBL" id="MBC3863058.1"/>
    </source>
</evidence>
<keyword evidence="2" id="KW-0378">Hydrolase</keyword>